<evidence type="ECO:0000313" key="1">
    <source>
        <dbReference type="EMBL" id="MEJ7139488.1"/>
    </source>
</evidence>
<evidence type="ECO:0000313" key="2">
    <source>
        <dbReference type="Proteomes" id="UP001364695"/>
    </source>
</evidence>
<organism evidence="1 2">
    <name type="scientific">Amphibiibacter pelophylacis</name>
    <dbReference type="NCBI Taxonomy" id="1799477"/>
    <lineage>
        <taxon>Bacteria</taxon>
        <taxon>Pseudomonadati</taxon>
        <taxon>Pseudomonadota</taxon>
        <taxon>Betaproteobacteria</taxon>
        <taxon>Burkholderiales</taxon>
        <taxon>Sphaerotilaceae</taxon>
        <taxon>Amphibiibacter</taxon>
    </lineage>
</organism>
<dbReference type="Proteomes" id="UP001364695">
    <property type="component" value="Unassembled WGS sequence"/>
</dbReference>
<protein>
    <submittedName>
        <fullName evidence="1">Uncharacterized protein</fullName>
    </submittedName>
</protein>
<name>A0ACC6P5I6_9BURK</name>
<keyword evidence="2" id="KW-1185">Reference proteome</keyword>
<comment type="caution">
    <text evidence="1">The sequence shown here is derived from an EMBL/GenBank/DDBJ whole genome shotgun (WGS) entry which is preliminary data.</text>
</comment>
<reference evidence="1" key="1">
    <citation type="submission" date="2023-10" db="EMBL/GenBank/DDBJ databases">
        <title>Amphibacter perezi, gen. nov., sp. nov. a novel taxa of the family Comamonadaceae, class Betaproteobacteria isolated from the skin microbiota of Pelophylax perezi from different populations.</title>
        <authorList>
            <person name="Costa S."/>
            <person name="Proenca D.N."/>
            <person name="Lopes I."/>
            <person name="Morais P.V."/>
        </authorList>
    </citation>
    <scope>NUCLEOTIDE SEQUENCE</scope>
    <source>
        <strain evidence="1">SL12-8</strain>
    </source>
</reference>
<proteinExistence type="predicted"/>
<accession>A0ACC6P5I6</accession>
<gene>
    <name evidence="1" type="ORF">RV045_13765</name>
</gene>
<sequence length="60" mass="6271">MKFLDDLIVSLAVRILRAVMAVGAGLVYVQFFVLAFLVAMAGTVTLAVMLAAAKSALLEG</sequence>
<dbReference type="EMBL" id="JAWDIE010000029">
    <property type="protein sequence ID" value="MEJ7139488.1"/>
    <property type="molecule type" value="Genomic_DNA"/>
</dbReference>